<dbReference type="InterPro" id="IPR005532">
    <property type="entry name" value="SUMF_dom"/>
</dbReference>
<dbReference type="Proteomes" id="UP000013909">
    <property type="component" value="Unassembled WGS sequence"/>
</dbReference>
<dbReference type="NCBIfam" id="TIGR03529">
    <property type="entry name" value="GldK_short"/>
    <property type="match status" value="1"/>
</dbReference>
<comment type="caution">
    <text evidence="2">The sequence shown here is derived from an EMBL/GenBank/DDBJ whole genome shotgun (WGS) entry which is preliminary data.</text>
</comment>
<reference evidence="2 3" key="1">
    <citation type="submission" date="2013-02" db="EMBL/GenBank/DDBJ databases">
        <title>A novel strain isolated from Lonar lake, Maharashtra, India.</title>
        <authorList>
            <person name="Singh A."/>
        </authorList>
    </citation>
    <scope>NUCLEOTIDE SEQUENCE [LARGE SCALE GENOMIC DNA]</scope>
    <source>
        <strain evidence="2 3">AK24</strain>
    </source>
</reference>
<gene>
    <name evidence="2" type="ORF">ADIS_2200</name>
</gene>
<dbReference type="PATRIC" id="fig|1288963.3.peg.2191"/>
<dbReference type="InterPro" id="IPR051043">
    <property type="entry name" value="Sulfatase_Mod_Factor_Kinase"/>
</dbReference>
<evidence type="ECO:0000313" key="3">
    <source>
        <dbReference type="Proteomes" id="UP000013909"/>
    </source>
</evidence>
<protein>
    <submittedName>
        <fullName evidence="2">GldJ</fullName>
    </submittedName>
</protein>
<sequence>MSFMLRKMDSRYFALAVGLVIATLLQGCGLFGSKGAASEKLNRRGEVTGVPKRSGWQQALPHQMVPVKAGTFWMGQADEDISLSMSSMNKQVTISEFFMDKYEVSNNKYRQFLEAVRMGDLALGTPTTQADPPQFNIEELIPDTTVWTKSFTHHYGDPLMQYYFDHPAFDDYPVVGVSWDQAKKFCEWKSYHMNANDRSEFDMPRFRLPFEAEWEYAAKGGKDIAKYPWGGPYLKNRRGCLMANFKPGRGNYIDDGFAYTAPVDAFAPNGFGLYNMAGNVAEWVEDAYNPAASSMVWDMNPTFFDENEPRKVVRGGSWKDVAHYLETSARSYEYQDMKTAHIGFRTAMTYIGRSGSMSMKTNRRSRR</sequence>
<dbReference type="SUPFAM" id="SSF56436">
    <property type="entry name" value="C-type lectin-like"/>
    <property type="match status" value="1"/>
</dbReference>
<dbReference type="InterPro" id="IPR042095">
    <property type="entry name" value="SUMF_sf"/>
</dbReference>
<organism evidence="2 3">
    <name type="scientific">Lunatimonas lonarensis</name>
    <dbReference type="NCBI Taxonomy" id="1232681"/>
    <lineage>
        <taxon>Bacteria</taxon>
        <taxon>Pseudomonadati</taxon>
        <taxon>Bacteroidota</taxon>
        <taxon>Cytophagia</taxon>
        <taxon>Cytophagales</taxon>
        <taxon>Cyclobacteriaceae</taxon>
    </lineage>
</organism>
<dbReference type="InterPro" id="IPR016187">
    <property type="entry name" value="CTDL_fold"/>
</dbReference>
<dbReference type="PANTHER" id="PTHR23150:SF19">
    <property type="entry name" value="FORMYLGLYCINE-GENERATING ENZYME"/>
    <property type="match status" value="1"/>
</dbReference>
<proteinExistence type="predicted"/>
<keyword evidence="3" id="KW-1185">Reference proteome</keyword>
<evidence type="ECO:0000313" key="2">
    <source>
        <dbReference type="EMBL" id="EON77332.1"/>
    </source>
</evidence>
<feature type="domain" description="Sulfatase-modifying factor enzyme-like" evidence="1">
    <location>
        <begin position="62"/>
        <end position="347"/>
    </location>
</feature>
<dbReference type="GO" id="GO:0120147">
    <property type="term" value="F:formylglycine-generating oxidase activity"/>
    <property type="evidence" value="ECO:0007669"/>
    <property type="project" value="TreeGrafter"/>
</dbReference>
<dbReference type="PROSITE" id="PS51257">
    <property type="entry name" value="PROKAR_LIPOPROTEIN"/>
    <property type="match status" value="1"/>
</dbReference>
<dbReference type="AlphaFoldDB" id="R7ZTC3"/>
<accession>R7ZTC3</accession>
<evidence type="ECO:0000259" key="1">
    <source>
        <dbReference type="Pfam" id="PF03781"/>
    </source>
</evidence>
<dbReference type="EMBL" id="AQHR01000059">
    <property type="protein sequence ID" value="EON77332.1"/>
    <property type="molecule type" value="Genomic_DNA"/>
</dbReference>
<dbReference type="Gene3D" id="3.90.1580.10">
    <property type="entry name" value="paralog of FGE (formylglycine-generating enzyme)"/>
    <property type="match status" value="1"/>
</dbReference>
<name>R7ZTC3_9BACT</name>
<dbReference type="STRING" id="1232681.ADIS_2200"/>
<dbReference type="PANTHER" id="PTHR23150">
    <property type="entry name" value="SULFATASE MODIFYING FACTOR 1, 2"/>
    <property type="match status" value="1"/>
</dbReference>
<dbReference type="Pfam" id="PF03781">
    <property type="entry name" value="FGE-sulfatase"/>
    <property type="match status" value="1"/>
</dbReference>
<dbReference type="InterPro" id="IPR019867">
    <property type="entry name" value="Glid_motil-assoc_GldK_short"/>
</dbReference>